<dbReference type="Proteomes" id="UP001303647">
    <property type="component" value="Unassembled WGS sequence"/>
</dbReference>
<evidence type="ECO:0000256" key="1">
    <source>
        <dbReference type="ARBA" id="ARBA00004141"/>
    </source>
</evidence>
<evidence type="ECO:0000256" key="4">
    <source>
        <dbReference type="ARBA" id="ARBA00023136"/>
    </source>
</evidence>
<organism evidence="9 10">
    <name type="scientific">Corynascus novoguineensis</name>
    <dbReference type="NCBI Taxonomy" id="1126955"/>
    <lineage>
        <taxon>Eukaryota</taxon>
        <taxon>Fungi</taxon>
        <taxon>Dikarya</taxon>
        <taxon>Ascomycota</taxon>
        <taxon>Pezizomycotina</taxon>
        <taxon>Sordariomycetes</taxon>
        <taxon>Sordariomycetidae</taxon>
        <taxon>Sordariales</taxon>
        <taxon>Chaetomiaceae</taxon>
        <taxon>Corynascus</taxon>
    </lineage>
</organism>
<feature type="transmembrane region" description="Helical" evidence="7">
    <location>
        <begin position="173"/>
        <end position="197"/>
    </location>
</feature>
<dbReference type="PANTHER" id="PTHR33048:SF57">
    <property type="entry name" value="INTEGRAL MEMBRANE PROTEIN-RELATED"/>
    <property type="match status" value="1"/>
</dbReference>
<dbReference type="Pfam" id="PF20684">
    <property type="entry name" value="Fung_rhodopsin"/>
    <property type="match status" value="1"/>
</dbReference>
<sequence>MTVVFPIERQSQRAVLGVAITFTSLAIIACVLRALARRIAHRSLDSSDWCIFAACLVTVAYQAINVTSVFICGVGFHFAEIMQQHGLEPITLFLKASIPSLLWALSLSLSKISILILYCKIFSVPAFIWAARITTAVIVMWALATTLMGFLMCRPFAFNWDQTIPDGRCGNQVLSYQITGALNLVTDVIVLSLPMPYLYGLNLALYKKLVLMVTFAVGLFTCIVSGLRLGALSSIDYSDITFNVPTSLVFSGLEPCLAVTLACVPVLRPLLGKFGGSTARGTGLSSGKLGSNKFNSSKNKEFEQLNDDSSSQCQLRPLGPKHVAEARAQQRRGSWSGSNSDPEARPENNRAGNIVIRQEWNIAQEGR</sequence>
<gene>
    <name evidence="9" type="ORF">C7999DRAFT_14669</name>
</gene>
<keyword evidence="2 7" id="KW-0812">Transmembrane</keyword>
<dbReference type="EMBL" id="MU857657">
    <property type="protein sequence ID" value="KAK4247262.1"/>
    <property type="molecule type" value="Genomic_DNA"/>
</dbReference>
<feature type="compositionally biased region" description="Polar residues" evidence="6">
    <location>
        <begin position="331"/>
        <end position="341"/>
    </location>
</feature>
<feature type="transmembrane region" description="Helical" evidence="7">
    <location>
        <begin position="48"/>
        <end position="78"/>
    </location>
</feature>
<feature type="transmembrane region" description="Helical" evidence="7">
    <location>
        <begin position="209"/>
        <end position="227"/>
    </location>
</feature>
<keyword evidence="4 7" id="KW-0472">Membrane</keyword>
<evidence type="ECO:0000313" key="10">
    <source>
        <dbReference type="Proteomes" id="UP001303647"/>
    </source>
</evidence>
<evidence type="ECO:0000256" key="6">
    <source>
        <dbReference type="SAM" id="MobiDB-lite"/>
    </source>
</evidence>
<keyword evidence="3 7" id="KW-1133">Transmembrane helix</keyword>
<reference evidence="9" key="1">
    <citation type="journal article" date="2023" name="Mol. Phylogenet. Evol.">
        <title>Genome-scale phylogeny and comparative genomics of the fungal order Sordariales.</title>
        <authorList>
            <person name="Hensen N."/>
            <person name="Bonometti L."/>
            <person name="Westerberg I."/>
            <person name="Brannstrom I.O."/>
            <person name="Guillou S."/>
            <person name="Cros-Aarteil S."/>
            <person name="Calhoun S."/>
            <person name="Haridas S."/>
            <person name="Kuo A."/>
            <person name="Mondo S."/>
            <person name="Pangilinan J."/>
            <person name="Riley R."/>
            <person name="LaButti K."/>
            <person name="Andreopoulos B."/>
            <person name="Lipzen A."/>
            <person name="Chen C."/>
            <person name="Yan M."/>
            <person name="Daum C."/>
            <person name="Ng V."/>
            <person name="Clum A."/>
            <person name="Steindorff A."/>
            <person name="Ohm R.A."/>
            <person name="Martin F."/>
            <person name="Silar P."/>
            <person name="Natvig D.O."/>
            <person name="Lalanne C."/>
            <person name="Gautier V."/>
            <person name="Ament-Velasquez S.L."/>
            <person name="Kruys A."/>
            <person name="Hutchinson M.I."/>
            <person name="Powell A.J."/>
            <person name="Barry K."/>
            <person name="Miller A.N."/>
            <person name="Grigoriev I.V."/>
            <person name="Debuchy R."/>
            <person name="Gladieux P."/>
            <person name="Hiltunen Thoren M."/>
            <person name="Johannesson H."/>
        </authorList>
    </citation>
    <scope>NUCLEOTIDE SEQUENCE</scope>
    <source>
        <strain evidence="9">CBS 359.72</strain>
    </source>
</reference>
<reference evidence="9" key="2">
    <citation type="submission" date="2023-05" db="EMBL/GenBank/DDBJ databases">
        <authorList>
            <consortium name="Lawrence Berkeley National Laboratory"/>
            <person name="Steindorff A."/>
            <person name="Hensen N."/>
            <person name="Bonometti L."/>
            <person name="Westerberg I."/>
            <person name="Brannstrom I.O."/>
            <person name="Guillou S."/>
            <person name="Cros-Aarteil S."/>
            <person name="Calhoun S."/>
            <person name="Haridas S."/>
            <person name="Kuo A."/>
            <person name="Mondo S."/>
            <person name="Pangilinan J."/>
            <person name="Riley R."/>
            <person name="Labutti K."/>
            <person name="Andreopoulos B."/>
            <person name="Lipzen A."/>
            <person name="Chen C."/>
            <person name="Yanf M."/>
            <person name="Daum C."/>
            <person name="Ng V."/>
            <person name="Clum A."/>
            <person name="Ohm R."/>
            <person name="Martin F."/>
            <person name="Silar P."/>
            <person name="Natvig D."/>
            <person name="Lalanne C."/>
            <person name="Gautier V."/>
            <person name="Ament-Velasquez S.L."/>
            <person name="Kruys A."/>
            <person name="Hutchinson M.I."/>
            <person name="Powell A.J."/>
            <person name="Barry K."/>
            <person name="Miller A.N."/>
            <person name="Grigoriev I.V."/>
            <person name="Debuchy R."/>
            <person name="Gladieux P."/>
            <person name="Thoren M.H."/>
            <person name="Johannesson H."/>
        </authorList>
    </citation>
    <scope>NUCLEOTIDE SEQUENCE</scope>
    <source>
        <strain evidence="9">CBS 359.72</strain>
    </source>
</reference>
<comment type="subcellular location">
    <subcellularLocation>
        <location evidence="1">Membrane</location>
        <topology evidence="1">Multi-pass membrane protein</topology>
    </subcellularLocation>
</comment>
<evidence type="ECO:0000256" key="2">
    <source>
        <dbReference type="ARBA" id="ARBA00022692"/>
    </source>
</evidence>
<protein>
    <recommendedName>
        <fullName evidence="8">Rhodopsin domain-containing protein</fullName>
    </recommendedName>
</protein>
<feature type="transmembrane region" description="Helical" evidence="7">
    <location>
        <begin position="126"/>
        <end position="153"/>
    </location>
</feature>
<evidence type="ECO:0000256" key="5">
    <source>
        <dbReference type="ARBA" id="ARBA00038359"/>
    </source>
</evidence>
<feature type="region of interest" description="Disordered" evidence="6">
    <location>
        <begin position="305"/>
        <end position="367"/>
    </location>
</feature>
<proteinExistence type="inferred from homology"/>
<dbReference type="AlphaFoldDB" id="A0AAN7HIU1"/>
<feature type="domain" description="Rhodopsin" evidence="8">
    <location>
        <begin position="32"/>
        <end position="272"/>
    </location>
</feature>
<evidence type="ECO:0000256" key="3">
    <source>
        <dbReference type="ARBA" id="ARBA00022989"/>
    </source>
</evidence>
<dbReference type="PANTHER" id="PTHR33048">
    <property type="entry name" value="PTH11-LIKE INTEGRAL MEMBRANE PROTEIN (AFU_ORTHOLOGUE AFUA_5G11245)"/>
    <property type="match status" value="1"/>
</dbReference>
<comment type="caution">
    <text evidence="9">The sequence shown here is derived from an EMBL/GenBank/DDBJ whole genome shotgun (WGS) entry which is preliminary data.</text>
</comment>
<name>A0AAN7HIU1_9PEZI</name>
<feature type="transmembrane region" description="Helical" evidence="7">
    <location>
        <begin position="14"/>
        <end position="36"/>
    </location>
</feature>
<accession>A0AAN7HIU1</accession>
<keyword evidence="10" id="KW-1185">Reference proteome</keyword>
<dbReference type="InterPro" id="IPR049326">
    <property type="entry name" value="Rhodopsin_dom_fungi"/>
</dbReference>
<comment type="similarity">
    <text evidence="5">Belongs to the SAT4 family.</text>
</comment>
<evidence type="ECO:0000313" key="9">
    <source>
        <dbReference type="EMBL" id="KAK4247262.1"/>
    </source>
</evidence>
<evidence type="ECO:0000256" key="7">
    <source>
        <dbReference type="SAM" id="Phobius"/>
    </source>
</evidence>
<dbReference type="GO" id="GO:0016020">
    <property type="term" value="C:membrane"/>
    <property type="evidence" value="ECO:0007669"/>
    <property type="project" value="UniProtKB-SubCell"/>
</dbReference>
<evidence type="ECO:0000259" key="8">
    <source>
        <dbReference type="Pfam" id="PF20684"/>
    </source>
</evidence>
<dbReference type="InterPro" id="IPR052337">
    <property type="entry name" value="SAT4-like"/>
</dbReference>